<comment type="similarity">
    <text evidence="1">Belongs to the RRN3 family.</text>
</comment>
<dbReference type="AlphaFoldDB" id="A0A183JAB1"/>
<organism evidence="4">
    <name type="scientific">Soboliphyme baturini</name>
    <dbReference type="NCBI Taxonomy" id="241478"/>
    <lineage>
        <taxon>Eukaryota</taxon>
        <taxon>Metazoa</taxon>
        <taxon>Ecdysozoa</taxon>
        <taxon>Nematoda</taxon>
        <taxon>Enoplea</taxon>
        <taxon>Dorylaimia</taxon>
        <taxon>Dioctophymatida</taxon>
        <taxon>Dioctophymatoidea</taxon>
        <taxon>Soboliphymatidae</taxon>
        <taxon>Soboliphyme</taxon>
    </lineage>
</organism>
<dbReference type="GO" id="GO:0001042">
    <property type="term" value="F:RNA polymerase I core binding"/>
    <property type="evidence" value="ECO:0007669"/>
    <property type="project" value="TreeGrafter"/>
</dbReference>
<dbReference type="PANTHER" id="PTHR12790:SF0">
    <property type="entry name" value="RNA POLYMERASE I-SPECIFIC TRANSCRIPTION INITIATION FACTOR RRN3-RELATED"/>
    <property type="match status" value="1"/>
</dbReference>
<evidence type="ECO:0000313" key="4">
    <source>
        <dbReference type="WBParaSite" id="SBAD_0001322201-mRNA-1"/>
    </source>
</evidence>
<dbReference type="PANTHER" id="PTHR12790">
    <property type="entry name" value="TRANSCRIPTION INITIATION FACTOR IA RRN3"/>
    <property type="match status" value="1"/>
</dbReference>
<dbReference type="InterPro" id="IPR007991">
    <property type="entry name" value="RNA_pol_I_trans_ini_fac_RRN3"/>
</dbReference>
<dbReference type="OrthoDB" id="26970at2759"/>
<protein>
    <submittedName>
        <fullName evidence="4">Transcription initiation factor TFIID subunit 2</fullName>
    </submittedName>
</protein>
<dbReference type="WBParaSite" id="SBAD_0001322201-mRNA-1">
    <property type="protein sequence ID" value="SBAD_0001322201-mRNA-1"/>
    <property type="gene ID" value="SBAD_0001322201"/>
</dbReference>
<evidence type="ECO:0000313" key="3">
    <source>
        <dbReference type="Proteomes" id="UP000270296"/>
    </source>
</evidence>
<name>A0A183JAB1_9BILA</name>
<reference evidence="4" key="1">
    <citation type="submission" date="2016-06" db="UniProtKB">
        <authorList>
            <consortium name="WormBaseParasite"/>
        </authorList>
    </citation>
    <scope>IDENTIFICATION</scope>
</reference>
<dbReference type="Proteomes" id="UP000270296">
    <property type="component" value="Unassembled WGS sequence"/>
</dbReference>
<dbReference type="GO" id="GO:0001181">
    <property type="term" value="F:RNA polymerase I general transcription initiation factor activity"/>
    <property type="evidence" value="ECO:0007669"/>
    <property type="project" value="InterPro"/>
</dbReference>
<evidence type="ECO:0000313" key="2">
    <source>
        <dbReference type="EMBL" id="VDP51982.1"/>
    </source>
</evidence>
<proteinExistence type="inferred from homology"/>
<evidence type="ECO:0000256" key="1">
    <source>
        <dbReference type="ARBA" id="ARBA00010098"/>
    </source>
</evidence>
<sequence length="260" mass="30211">MSRFPFIGFETKFIRDYLKNCLKLANYFVDLRFAILNLIVERLLMIDTSCAKETAHGQQALEQNAAEIFEMDCVDVGMSHENPLNKLDECMLWMFDFVHGQCHNDDGSFCLSSAYPFVKVMTDVFQESVLPIQGCFTVPFLWFYLCSFREMISNYFMKWLWRTVRSPSVPPNLRLNASCYLASILARAKYVSIETVLLHVREWTDWLHQFIDTDDSGSNSSAAYCYTFYAICQSLLYVIAFRIREIISLPTGGLIQRKFL</sequence>
<dbReference type="GO" id="GO:0005634">
    <property type="term" value="C:nucleus"/>
    <property type="evidence" value="ECO:0007669"/>
    <property type="project" value="TreeGrafter"/>
</dbReference>
<reference evidence="2 3" key="2">
    <citation type="submission" date="2018-11" db="EMBL/GenBank/DDBJ databases">
        <authorList>
            <consortium name="Pathogen Informatics"/>
        </authorList>
    </citation>
    <scope>NUCLEOTIDE SEQUENCE [LARGE SCALE GENOMIC DNA]</scope>
</reference>
<dbReference type="GO" id="GO:0006361">
    <property type="term" value="P:transcription initiation at RNA polymerase I promoter"/>
    <property type="evidence" value="ECO:0007669"/>
    <property type="project" value="InterPro"/>
</dbReference>
<dbReference type="Pfam" id="PF05327">
    <property type="entry name" value="RRN3"/>
    <property type="match status" value="1"/>
</dbReference>
<accession>A0A183JAB1</accession>
<gene>
    <name evidence="2" type="ORF">SBAD_LOCUS12809</name>
</gene>
<keyword evidence="3" id="KW-1185">Reference proteome</keyword>
<dbReference type="EMBL" id="UZAM01018909">
    <property type="protein sequence ID" value="VDP51982.1"/>
    <property type="molecule type" value="Genomic_DNA"/>
</dbReference>